<evidence type="ECO:0000313" key="1">
    <source>
        <dbReference type="EMBL" id="QGT53461.1"/>
    </source>
</evidence>
<dbReference type="EC" id="3.5.1.28" evidence="1"/>
<dbReference type="Proteomes" id="UP000423885">
    <property type="component" value="Segment"/>
</dbReference>
<proteinExistence type="predicted"/>
<keyword evidence="1" id="KW-0378">Hydrolase</keyword>
<name>A0A650EVA6_9CAUD</name>
<evidence type="ECO:0000313" key="2">
    <source>
        <dbReference type="Proteomes" id="UP000423885"/>
    </source>
</evidence>
<accession>A0A650EVA6</accession>
<reference evidence="1 2" key="1">
    <citation type="submission" date="2019-11" db="EMBL/GenBank/DDBJ databases">
        <title>Genome Sequences of 31 Lactococcus lactis Bacteriophages Isolated from Foods.</title>
        <authorList>
            <person name="Marcelli B."/>
            <person name="de Jong A."/>
            <person name="Kuipers O.P."/>
        </authorList>
    </citation>
    <scope>NUCLEOTIDE SEQUENCE [LARGE SCALE GENOMIC DNA]</scope>
</reference>
<sequence>MLYYHTIYTSTILLLYYSSLSPPSISSFLLVKNLYKKPKHWYVSDGVSVRHIRTTRMLRNYQNEFGKLNLPVDTMYIVEIEAEFGRKIDINSGEFK</sequence>
<protein>
    <submittedName>
        <fullName evidence="1">N-acetylmuramoyl-L-alanine amidase</fullName>
        <ecNumber evidence="1">3.5.1.28</ecNumber>
    </submittedName>
</protein>
<gene>
    <name evidence="1" type="ORF">CHPC967_001126</name>
</gene>
<dbReference type="EMBL" id="MN689527">
    <property type="protein sequence ID" value="QGT53461.1"/>
    <property type="molecule type" value="Genomic_DNA"/>
</dbReference>
<keyword evidence="2" id="KW-1185">Reference proteome</keyword>
<dbReference type="GO" id="GO:0008745">
    <property type="term" value="F:N-acetylmuramoyl-L-alanine amidase activity"/>
    <property type="evidence" value="ECO:0007669"/>
    <property type="project" value="UniProtKB-EC"/>
</dbReference>
<organism evidence="1 2">
    <name type="scientific">Lactococcus phage CHPC967</name>
    <dbReference type="NCBI Taxonomy" id="2675259"/>
    <lineage>
        <taxon>Viruses</taxon>
        <taxon>Duplodnaviria</taxon>
        <taxon>Heunggongvirae</taxon>
        <taxon>Uroviricota</taxon>
        <taxon>Caudoviricetes</taxon>
        <taxon>Ceduovirus</taxon>
        <taxon>Ceduovirus CHPC967</taxon>
    </lineage>
</organism>